<dbReference type="GO" id="GO:0004713">
    <property type="term" value="F:protein tyrosine kinase activity"/>
    <property type="evidence" value="ECO:0007669"/>
    <property type="project" value="TreeGrafter"/>
</dbReference>
<protein>
    <submittedName>
        <fullName evidence="4">Capsular polysaccharide transport system permease protein</fullName>
    </submittedName>
</protein>
<dbReference type="EMBL" id="FMVT01000008">
    <property type="protein sequence ID" value="SCY72826.1"/>
    <property type="molecule type" value="Genomic_DNA"/>
</dbReference>
<keyword evidence="3" id="KW-0812">Transmembrane</keyword>
<organism evidence="4 5">
    <name type="scientific">Paracoccus tibetensis</name>
    <dbReference type="NCBI Taxonomy" id="336292"/>
    <lineage>
        <taxon>Bacteria</taxon>
        <taxon>Pseudomonadati</taxon>
        <taxon>Pseudomonadota</taxon>
        <taxon>Alphaproteobacteria</taxon>
        <taxon>Rhodobacterales</taxon>
        <taxon>Paracoccaceae</taxon>
        <taxon>Paracoccus</taxon>
    </lineage>
</organism>
<feature type="region of interest" description="Disordered" evidence="2">
    <location>
        <begin position="1"/>
        <end position="75"/>
    </location>
</feature>
<accession>A0A1G5I9J5</accession>
<feature type="transmembrane region" description="Helical" evidence="3">
    <location>
        <begin position="421"/>
        <end position="443"/>
    </location>
</feature>
<evidence type="ECO:0000313" key="4">
    <source>
        <dbReference type="EMBL" id="SCY72826.1"/>
    </source>
</evidence>
<evidence type="ECO:0000256" key="2">
    <source>
        <dbReference type="SAM" id="MobiDB-lite"/>
    </source>
</evidence>
<feature type="coiled-coil region" evidence="1">
    <location>
        <begin position="258"/>
        <end position="285"/>
    </location>
</feature>
<evidence type="ECO:0000256" key="1">
    <source>
        <dbReference type="SAM" id="Coils"/>
    </source>
</evidence>
<keyword evidence="1" id="KW-0175">Coiled coil</keyword>
<evidence type="ECO:0000313" key="5">
    <source>
        <dbReference type="Proteomes" id="UP000199502"/>
    </source>
</evidence>
<name>A0A1G5I9J5_9RHOB</name>
<feature type="compositionally biased region" description="Low complexity" evidence="2">
    <location>
        <begin position="35"/>
        <end position="51"/>
    </location>
</feature>
<dbReference type="Proteomes" id="UP000199502">
    <property type="component" value="Unassembled WGS sequence"/>
</dbReference>
<dbReference type="STRING" id="336292.SAMN05660710_02530"/>
<keyword evidence="3" id="KW-0472">Membrane</keyword>
<dbReference type="InterPro" id="IPR050445">
    <property type="entry name" value="Bact_polysacc_biosynth/exp"/>
</dbReference>
<feature type="transmembrane region" description="Helical" evidence="3">
    <location>
        <begin position="90"/>
        <end position="112"/>
    </location>
</feature>
<sequence>MSAPIGKPTPAALLTADDLKPMPVSEASETVGLKPEAPVSAPAAAPVSAPAEKTEAKSAKPRKKQPTEEELSHGPVRPVAARARMKRRHYGLILSFLLLVVAPVIASGWYLYNRAADQYASFVGFSVRSESAPGASELMGGLGSLVGAAGNTTTDTDILYKFIHSRDLVERVNARLDLREIWSKAPNDPVFRFRGGAALEDLAAEWDRKVTIQYDTGMIDLRVLAFDPVDAQDIARAILDESGILINELNDVAREDTLRYAREELQRAQDRLTEARQQMAEFRNRHQLVDPVADVQVQQGVVSSLQSQLAEQLVSLGLLRANAQPTDPRISQTELRIQVIREQMEAERRNFTSDSELALSDVVGQFEVLAVDREFAERSYTAALAGYEAARAEAMRKSRYIAPYIRPTLAQDAEFPVRGTLLLMIFGFMLAIWLIGTMIFYSLRDRR</sequence>
<keyword evidence="5" id="KW-1185">Reference proteome</keyword>
<evidence type="ECO:0000256" key="3">
    <source>
        <dbReference type="SAM" id="Phobius"/>
    </source>
</evidence>
<dbReference type="PANTHER" id="PTHR32309">
    <property type="entry name" value="TYROSINE-PROTEIN KINASE"/>
    <property type="match status" value="1"/>
</dbReference>
<dbReference type="RefSeq" id="WP_245686659.1">
    <property type="nucleotide sequence ID" value="NZ_FMVT01000008.1"/>
</dbReference>
<keyword evidence="3" id="KW-1133">Transmembrane helix</keyword>
<reference evidence="4 5" key="1">
    <citation type="submission" date="2016-10" db="EMBL/GenBank/DDBJ databases">
        <authorList>
            <person name="de Groot N.N."/>
        </authorList>
    </citation>
    <scope>NUCLEOTIDE SEQUENCE [LARGE SCALE GENOMIC DNA]</scope>
    <source>
        <strain evidence="4 5">CGMCC 1.8925</strain>
    </source>
</reference>
<dbReference type="AlphaFoldDB" id="A0A1G5I9J5"/>
<dbReference type="GO" id="GO:0005886">
    <property type="term" value="C:plasma membrane"/>
    <property type="evidence" value="ECO:0007669"/>
    <property type="project" value="TreeGrafter"/>
</dbReference>
<dbReference type="PANTHER" id="PTHR32309:SF13">
    <property type="entry name" value="FERRIC ENTEROBACTIN TRANSPORT PROTEIN FEPE"/>
    <property type="match status" value="1"/>
</dbReference>
<gene>
    <name evidence="4" type="ORF">SAMN05660710_02530</name>
</gene>
<proteinExistence type="predicted"/>